<reference evidence="2 3" key="1">
    <citation type="submission" date="2020-06" db="EMBL/GenBank/DDBJ databases">
        <title>Oricola thermophila sp. nov. isolated from a tidal sediments.</title>
        <authorList>
            <person name="Kwon K.K."/>
            <person name="Yang S.-H."/>
            <person name="Park M.-J."/>
        </authorList>
    </citation>
    <scope>NUCLEOTIDE SEQUENCE [LARGE SCALE GENOMIC DNA]</scope>
    <source>
        <strain evidence="2 3">MEBiC13590</strain>
    </source>
</reference>
<feature type="region of interest" description="Disordered" evidence="1">
    <location>
        <begin position="49"/>
        <end position="234"/>
    </location>
</feature>
<accession>A0A6N1V979</accession>
<feature type="compositionally biased region" description="Low complexity" evidence="1">
    <location>
        <begin position="129"/>
        <end position="153"/>
    </location>
</feature>
<feature type="region of interest" description="Disordered" evidence="1">
    <location>
        <begin position="246"/>
        <end position="280"/>
    </location>
</feature>
<dbReference type="EMBL" id="CP054836">
    <property type="protein sequence ID" value="QKV17278.1"/>
    <property type="molecule type" value="Genomic_DNA"/>
</dbReference>
<dbReference type="KEGG" id="orm:HTY61_01755"/>
<sequence>MLQRLFARHVPEERIEEVVEHGSRIAQRDALRDRSAVILERLARKQAVARKQAIEARRKAQEAAEEIPQDAGAPEAAPEASAEPDAAPAEAAAPAAGYDQPPTQVAATAAPDEVGPSLETPLAAPETQEPPATESSAAPAADYVPAPDGVPVDHSPLDAPLRGTADGHPQAHHEETAAGLSRGDDASFATQPDGMSADADSASPAVQMSDGGDGERSGPGIHDDPEAMELIRRRAEEARARIAARLQEMANEGEPAAGSPTGHVDLGENTPPLSPRDSEE</sequence>
<evidence type="ECO:0000313" key="3">
    <source>
        <dbReference type="Proteomes" id="UP000509367"/>
    </source>
</evidence>
<dbReference type="RefSeq" id="WP_175275174.1">
    <property type="nucleotide sequence ID" value="NZ_CP054836.1"/>
</dbReference>
<dbReference type="Proteomes" id="UP000509367">
    <property type="component" value="Chromosome"/>
</dbReference>
<protein>
    <submittedName>
        <fullName evidence="2">Uncharacterized protein</fullName>
    </submittedName>
</protein>
<feature type="compositionally biased region" description="Basic and acidic residues" evidence="1">
    <location>
        <begin position="52"/>
        <end position="62"/>
    </location>
</feature>
<feature type="compositionally biased region" description="Basic and acidic residues" evidence="1">
    <location>
        <begin position="213"/>
        <end position="234"/>
    </location>
</feature>
<proteinExistence type="predicted"/>
<dbReference type="AlphaFoldDB" id="A0A6N1V979"/>
<name>A0A6N1V979_9HYPH</name>
<keyword evidence="3" id="KW-1185">Reference proteome</keyword>
<evidence type="ECO:0000313" key="2">
    <source>
        <dbReference type="EMBL" id="QKV17278.1"/>
    </source>
</evidence>
<evidence type="ECO:0000256" key="1">
    <source>
        <dbReference type="SAM" id="MobiDB-lite"/>
    </source>
</evidence>
<feature type="compositionally biased region" description="Low complexity" evidence="1">
    <location>
        <begin position="71"/>
        <end position="111"/>
    </location>
</feature>
<organism evidence="2 3">
    <name type="scientific">Oricola thermophila</name>
    <dbReference type="NCBI Taxonomy" id="2742145"/>
    <lineage>
        <taxon>Bacteria</taxon>
        <taxon>Pseudomonadati</taxon>
        <taxon>Pseudomonadota</taxon>
        <taxon>Alphaproteobacteria</taxon>
        <taxon>Hyphomicrobiales</taxon>
        <taxon>Ahrensiaceae</taxon>
        <taxon>Oricola</taxon>
    </lineage>
</organism>
<gene>
    <name evidence="2" type="ORF">HTY61_01755</name>
</gene>